<dbReference type="CDD" id="cd00657">
    <property type="entry name" value="Ferritin_like"/>
    <property type="match status" value="1"/>
</dbReference>
<dbReference type="Proteomes" id="UP001217838">
    <property type="component" value="Unassembled WGS sequence"/>
</dbReference>
<protein>
    <submittedName>
        <fullName evidence="2">Ferritin-like domain-containing protein</fullName>
    </submittedName>
</protein>
<evidence type="ECO:0000313" key="2">
    <source>
        <dbReference type="EMBL" id="MDC0674718.1"/>
    </source>
</evidence>
<dbReference type="Gene3D" id="1.10.620.20">
    <property type="entry name" value="Ribonucleotide Reductase, subunit A"/>
    <property type="match status" value="1"/>
</dbReference>
<dbReference type="EMBL" id="JAQNDN010000025">
    <property type="protein sequence ID" value="MDC0674718.1"/>
    <property type="molecule type" value="Genomic_DNA"/>
</dbReference>
<dbReference type="InterPro" id="IPR012348">
    <property type="entry name" value="RNR-like"/>
</dbReference>
<feature type="region of interest" description="Disordered" evidence="1">
    <location>
        <begin position="32"/>
        <end position="136"/>
    </location>
</feature>
<organism evidence="2 3">
    <name type="scientific">Nannocystis radixulma</name>
    <dbReference type="NCBI Taxonomy" id="2995305"/>
    <lineage>
        <taxon>Bacteria</taxon>
        <taxon>Pseudomonadati</taxon>
        <taxon>Myxococcota</taxon>
        <taxon>Polyangia</taxon>
        <taxon>Nannocystales</taxon>
        <taxon>Nannocystaceae</taxon>
        <taxon>Nannocystis</taxon>
    </lineage>
</organism>
<name>A0ABT5BM35_9BACT</name>
<dbReference type="RefSeq" id="WP_272009191.1">
    <property type="nucleotide sequence ID" value="NZ_JAQNDN010000025.1"/>
</dbReference>
<gene>
    <name evidence="2" type="ORF">POL58_43620</name>
</gene>
<sequence length="559" mass="57986">MLVGLHTRIEPLRLSIFLAMGLLGACGDSGGNTAASDTQTSTGTTQQTGTDGTGTPTSTGDTTTGPTTGMTGTSATGTDTTTSPPTSTSTTTTGETTAVSATTGDTDTGNTSTAETSTTTTTTGDTDTDGPDPECTQLMQGFTDPPVPSGWVKCGDKLPHRVEAEVCLVPAPPSNCQLGDPQQPCQTNDDCTEFPFGSCQQFNVGFVGCGCNYGCETDADCEPGNVCRCGGDILGPVTRCVPATCTDDSDCGDQLCQFSQSQGYDCGPEVVNGACTTPEDLCDTDPPCFDTPCAFSMDTNKWECSLVACGRPFMVDEHAVTAPPAARDDWRTLAAVREAPEAVRAALAAHWTQIALAEHASVASFARHILQLLAVGAPPEFVLDTQRALADEIEHARLCFALASDYGGSGVGPGPLAQAHEPGASDLESVVAAVIREACVGETLSALEAREAAERAEDPGLRRVLAQIADDEQRHAELGWRFVRWARQQLSADARARTDAAFTAAVADAAVAARHMAQEPGTPELRAHGVVDAPLRAAVWLRGLEGLVQPAATALRAAA</sequence>
<keyword evidence="3" id="KW-1185">Reference proteome</keyword>
<dbReference type="InterPro" id="IPR009078">
    <property type="entry name" value="Ferritin-like_SF"/>
</dbReference>
<dbReference type="SUPFAM" id="SSF47240">
    <property type="entry name" value="Ferritin-like"/>
    <property type="match status" value="1"/>
</dbReference>
<accession>A0ABT5BM35</accession>
<evidence type="ECO:0000256" key="1">
    <source>
        <dbReference type="SAM" id="MobiDB-lite"/>
    </source>
</evidence>
<evidence type="ECO:0000313" key="3">
    <source>
        <dbReference type="Proteomes" id="UP001217838"/>
    </source>
</evidence>
<proteinExistence type="predicted"/>
<comment type="caution">
    <text evidence="2">The sequence shown here is derived from an EMBL/GenBank/DDBJ whole genome shotgun (WGS) entry which is preliminary data.</text>
</comment>
<feature type="compositionally biased region" description="Low complexity" evidence="1">
    <location>
        <begin position="33"/>
        <end position="125"/>
    </location>
</feature>
<reference evidence="2 3" key="1">
    <citation type="submission" date="2022-11" db="EMBL/GenBank/DDBJ databases">
        <title>Minimal conservation of predation-associated metabolite biosynthetic gene clusters underscores biosynthetic potential of Myxococcota including descriptions for ten novel species: Archangium lansinium sp. nov., Myxococcus landrumus sp. nov., Nannocystis bai.</title>
        <authorList>
            <person name="Ahearne A."/>
            <person name="Stevens C."/>
            <person name="Dowd S."/>
        </authorList>
    </citation>
    <scope>NUCLEOTIDE SEQUENCE [LARGE SCALE GENOMIC DNA]</scope>
    <source>
        <strain evidence="2 3">NCELM</strain>
    </source>
</reference>